<gene>
    <name evidence="2" type="ORF">PQJ61_11785</name>
</gene>
<evidence type="ECO:0000313" key="2">
    <source>
        <dbReference type="EMBL" id="MDC7227434.1"/>
    </source>
</evidence>
<feature type="domain" description="Metallo-beta-lactamase" evidence="1">
    <location>
        <begin position="24"/>
        <end position="199"/>
    </location>
</feature>
<dbReference type="Pfam" id="PF00753">
    <property type="entry name" value="Lactamase_B"/>
    <property type="match status" value="1"/>
</dbReference>
<dbReference type="PANTHER" id="PTHR47619:SF1">
    <property type="entry name" value="EXODEOXYRIBONUCLEASE WALJ"/>
    <property type="match status" value="1"/>
</dbReference>
<dbReference type="InterPro" id="IPR036866">
    <property type="entry name" value="RibonucZ/Hydroxyglut_hydro"/>
</dbReference>
<dbReference type="InterPro" id="IPR001279">
    <property type="entry name" value="Metallo-B-lactamas"/>
</dbReference>
<accession>A0AAJ1MP97</accession>
<sequence length="266" mass="30400">MERGSRAFKMSENVKYAVLGSGSSANAYIFEYNGFAVIVDNGFSAKQAIERATSLGFDTEQVKYIFLTHSHDDHFRGIEVLSRKLRAPVVVHEKLNVNRKLKTHFYKRKDIQPGPFYTDGEFRFKAFQTSHDAEHSISYHFELGSLIFTIISDTGAVSDEMIELAAKSDILFLEANYNEQMLADGPYPDYLKRRIASNHGHLSNLDAMRFLNEAGLRDDSRLNKVFFCHLSSTNNRPDVLEKDIKQYLEWPGDWVICRKGEPLACN</sequence>
<proteinExistence type="predicted"/>
<reference evidence="2 3" key="1">
    <citation type="submission" date="2022-12" db="EMBL/GenBank/DDBJ databases">
        <title>Metagenome assembled genome from gulf of manar.</title>
        <authorList>
            <person name="Kohli P."/>
            <person name="Pk S."/>
            <person name="Venkata Ramana C."/>
            <person name="Sasikala C."/>
        </authorList>
    </citation>
    <scope>NUCLEOTIDE SEQUENCE [LARGE SCALE GENOMIC DNA]</scope>
    <source>
        <strain evidence="2">JB008</strain>
    </source>
</reference>
<evidence type="ECO:0000259" key="1">
    <source>
        <dbReference type="SMART" id="SM00849"/>
    </source>
</evidence>
<dbReference type="InterPro" id="IPR052533">
    <property type="entry name" value="WalJ/YycJ-like"/>
</dbReference>
<protein>
    <submittedName>
        <fullName evidence="2">MBL fold metallo-hydrolase</fullName>
    </submittedName>
</protein>
<evidence type="ECO:0000313" key="3">
    <source>
        <dbReference type="Proteomes" id="UP001221217"/>
    </source>
</evidence>
<dbReference type="AlphaFoldDB" id="A0AAJ1MP97"/>
<dbReference type="Gene3D" id="3.60.15.10">
    <property type="entry name" value="Ribonuclease Z/Hydroxyacylglutathione hydrolase-like"/>
    <property type="match status" value="1"/>
</dbReference>
<name>A0AAJ1MP97_9SPIO</name>
<dbReference type="PANTHER" id="PTHR47619">
    <property type="entry name" value="METALLO-HYDROLASE YYCJ-RELATED"/>
    <property type="match status" value="1"/>
</dbReference>
<organism evidence="2 3">
    <name type="scientific">Candidatus Thalassospirochaeta sargassi</name>
    <dbReference type="NCBI Taxonomy" id="3119039"/>
    <lineage>
        <taxon>Bacteria</taxon>
        <taxon>Pseudomonadati</taxon>
        <taxon>Spirochaetota</taxon>
        <taxon>Spirochaetia</taxon>
        <taxon>Spirochaetales</taxon>
        <taxon>Spirochaetaceae</taxon>
        <taxon>Candidatus Thalassospirochaeta</taxon>
    </lineage>
</organism>
<dbReference type="Proteomes" id="UP001221217">
    <property type="component" value="Unassembled WGS sequence"/>
</dbReference>
<dbReference type="SMART" id="SM00849">
    <property type="entry name" value="Lactamase_B"/>
    <property type="match status" value="1"/>
</dbReference>
<dbReference type="SUPFAM" id="SSF56281">
    <property type="entry name" value="Metallo-hydrolase/oxidoreductase"/>
    <property type="match status" value="1"/>
</dbReference>
<dbReference type="EMBL" id="JAQQAL010000025">
    <property type="protein sequence ID" value="MDC7227434.1"/>
    <property type="molecule type" value="Genomic_DNA"/>
</dbReference>
<comment type="caution">
    <text evidence="2">The sequence shown here is derived from an EMBL/GenBank/DDBJ whole genome shotgun (WGS) entry which is preliminary data.</text>
</comment>